<keyword evidence="3" id="KW-0813">Transport</keyword>
<proteinExistence type="inferred from homology"/>
<feature type="region of interest" description="Disordered" evidence="6">
    <location>
        <begin position="706"/>
        <end position="779"/>
    </location>
</feature>
<evidence type="ECO:0000256" key="3">
    <source>
        <dbReference type="ARBA" id="ARBA00022448"/>
    </source>
</evidence>
<dbReference type="STRING" id="559304.G8YUM9"/>
<dbReference type="PANTHER" id="PTHR11134">
    <property type="entry name" value="ADAPTOR COMPLEX SUBUNIT BETA FAMILY MEMBER"/>
    <property type="match status" value="1"/>
</dbReference>
<dbReference type="InterPro" id="IPR026739">
    <property type="entry name" value="AP_beta"/>
</dbReference>
<evidence type="ECO:0000256" key="1">
    <source>
        <dbReference type="ARBA" id="ARBA00004308"/>
    </source>
</evidence>
<dbReference type="OrthoDB" id="10254310at2759"/>
<evidence type="ECO:0000313" key="9">
    <source>
        <dbReference type="Proteomes" id="UP000005222"/>
    </source>
</evidence>
<name>G8YUM9_PICSO</name>
<sequence length="779" mass="88675">MADSLARLSSMIESARDLTIEAAVSARSRLVDTPTALRPKEISRLLNSRIERENINGMKYVISLISRGEDGLEYFADVVKNITSPNLKVKILVLIYVSKYAESDPNTALLSINSIQKLLGDKQPYIRSSAIKTMAGIRIPSILPILQICIKKSVTDRSPLVRASTAIAIGKVFDMHSPKKELITVLWKLLSDSDPQVVSASLKVYYKLKDQLSQKKQWEPIHGNFRRLCNIVEYLDEWSQTVLIEILTEYSRFFLPKPKLAPSEGSQEIIDLPNNYKDIPYSSYEVRLDKDLELFLNALRPLVYSSSETVILAIAKALIFLSPPLMYTEFKINQALINLINYSSNNQILYFSLHIIKSMAALDSVSFSKFYKKFYLFPNDDKSIIRLKLDILSLIWSDQNAPEIWEELKYYALSSNNFDMSSEAVVTIGKFTTLSHAWTETVMKWCLINIRNAGGITQKEIFNIIKFIIQKKSKQSTKEEEESIRKTIHTLYLFLTDPEMDFESDAKAGIIWIIGEYTHIVDNLVARAVLRKLIRNFAFEKEKTRYALLVLSVKSLTYEITKYNNEHEHDDELLMNHLKENDVYKFYKHILHLANYDPSYDIRDRARLFHVLLNTGSKQFELASLFIQAPKLLPDLDPTFKKFDRSVGSMNIILSTFLTVPEWSDESLIPPDTVRKPVPVSSNSIGGNMASLSSASVSKIPQFKSEANIRSQDNTGTRSSYKLQSLDEFFGTSEQEESSSDASSESEQSESESSEEESEHDSEHDSEHASDTSDDSLSD</sequence>
<dbReference type="InterPro" id="IPR011989">
    <property type="entry name" value="ARM-like"/>
</dbReference>
<keyword evidence="4" id="KW-0653">Protein transport</keyword>
<dbReference type="GO" id="GO:0012505">
    <property type="term" value="C:endomembrane system"/>
    <property type="evidence" value="ECO:0007669"/>
    <property type="project" value="UniProtKB-SubCell"/>
</dbReference>
<evidence type="ECO:0000256" key="4">
    <source>
        <dbReference type="ARBA" id="ARBA00022927"/>
    </source>
</evidence>
<dbReference type="Proteomes" id="UP000005222">
    <property type="component" value="Chromosome A"/>
</dbReference>
<organism evidence="8 9">
    <name type="scientific">Pichia sorbitophila (strain ATCC MYA-4447 / BCRC 22081 / CBS 7064 / NBRC 10061 / NRRL Y-12695)</name>
    <name type="common">Hybrid yeast</name>
    <dbReference type="NCBI Taxonomy" id="559304"/>
    <lineage>
        <taxon>Eukaryota</taxon>
        <taxon>Fungi</taxon>
        <taxon>Dikarya</taxon>
        <taxon>Ascomycota</taxon>
        <taxon>Saccharomycotina</taxon>
        <taxon>Pichiomycetes</taxon>
        <taxon>Debaryomycetaceae</taxon>
        <taxon>Millerozyma</taxon>
    </lineage>
</organism>
<feature type="domain" description="Clathrin/coatomer adaptor adaptin-like N-terminal" evidence="7">
    <location>
        <begin position="38"/>
        <end position="615"/>
    </location>
</feature>
<evidence type="ECO:0000256" key="5">
    <source>
        <dbReference type="ARBA" id="ARBA00023136"/>
    </source>
</evidence>
<dbReference type="GO" id="GO:0016192">
    <property type="term" value="P:vesicle-mediated transport"/>
    <property type="evidence" value="ECO:0007669"/>
    <property type="project" value="InterPro"/>
</dbReference>
<dbReference type="InterPro" id="IPR002553">
    <property type="entry name" value="Clathrin/coatomer_adapt-like_N"/>
</dbReference>
<accession>G8YUM9</accession>
<gene>
    <name evidence="8" type="primary">Piso0_000146</name>
    <name evidence="8" type="ORF">GNLVRS01_PISO0A02992g</name>
</gene>
<dbReference type="InParanoid" id="G8YUM9"/>
<evidence type="ECO:0000313" key="8">
    <source>
        <dbReference type="EMBL" id="CCE72562.1"/>
    </source>
</evidence>
<dbReference type="FunCoup" id="G8YUM9">
    <property type="interactions" value="751"/>
</dbReference>
<reference evidence="8 9" key="1">
    <citation type="journal article" date="2012" name="G3 (Bethesda)">
        <title>Pichia sorbitophila, an interspecies yeast hybrid reveals early steps of genome resolution following polyploidization.</title>
        <authorList>
            <person name="Leh Louis V."/>
            <person name="Despons L."/>
            <person name="Friedrich A."/>
            <person name="Martin T."/>
            <person name="Durrens P."/>
            <person name="Casaregola S."/>
            <person name="Neuveglise C."/>
            <person name="Fairhead C."/>
            <person name="Marck C."/>
            <person name="Cruz J.A."/>
            <person name="Straub M.L."/>
            <person name="Kugler V."/>
            <person name="Sacerdot C."/>
            <person name="Uzunov Z."/>
            <person name="Thierry A."/>
            <person name="Weiss S."/>
            <person name="Bleykasten C."/>
            <person name="De Montigny J."/>
            <person name="Jacques N."/>
            <person name="Jung P."/>
            <person name="Lemaire M."/>
            <person name="Mallet S."/>
            <person name="Morel G."/>
            <person name="Richard G.F."/>
            <person name="Sarkar A."/>
            <person name="Savel G."/>
            <person name="Schacherer J."/>
            <person name="Seret M.L."/>
            <person name="Talla E."/>
            <person name="Samson G."/>
            <person name="Jubin C."/>
            <person name="Poulain J."/>
            <person name="Vacherie B."/>
            <person name="Barbe V."/>
            <person name="Pelletier E."/>
            <person name="Sherman D.J."/>
            <person name="Westhof E."/>
            <person name="Weissenbach J."/>
            <person name="Baret P.V."/>
            <person name="Wincker P."/>
            <person name="Gaillardin C."/>
            <person name="Dujon B."/>
            <person name="Souciet J.L."/>
        </authorList>
    </citation>
    <scope>NUCLEOTIDE SEQUENCE [LARGE SCALE GENOMIC DNA]</scope>
    <source>
        <strain evidence="9">ATCC MYA-4447 / BCRC 22081 / CBS 7064 / NBRC 10061 / NRRL Y-12695</strain>
    </source>
</reference>
<evidence type="ECO:0000259" key="7">
    <source>
        <dbReference type="Pfam" id="PF01602"/>
    </source>
</evidence>
<feature type="compositionally biased region" description="Acidic residues" evidence="6">
    <location>
        <begin position="747"/>
        <end position="760"/>
    </location>
</feature>
<dbReference type="Gene3D" id="1.25.10.10">
    <property type="entry name" value="Leucine-rich Repeat Variant"/>
    <property type="match status" value="1"/>
</dbReference>
<keyword evidence="9" id="KW-1185">Reference proteome</keyword>
<dbReference type="GO" id="GO:0006886">
    <property type="term" value="P:intracellular protein transport"/>
    <property type="evidence" value="ECO:0007669"/>
    <property type="project" value="InterPro"/>
</dbReference>
<evidence type="ECO:0000256" key="2">
    <source>
        <dbReference type="ARBA" id="ARBA00006613"/>
    </source>
</evidence>
<comment type="similarity">
    <text evidence="2">Belongs to the adaptor complexes large subunit family.</text>
</comment>
<dbReference type="SUPFAM" id="SSF48371">
    <property type="entry name" value="ARM repeat"/>
    <property type="match status" value="1"/>
</dbReference>
<dbReference type="eggNOG" id="KOG1060">
    <property type="taxonomic scope" value="Eukaryota"/>
</dbReference>
<dbReference type="OMA" id="HFLVRST"/>
<dbReference type="InterPro" id="IPR016024">
    <property type="entry name" value="ARM-type_fold"/>
</dbReference>
<dbReference type="HOGENOM" id="CLU_006320_3_2_1"/>
<comment type="subcellular location">
    <subcellularLocation>
        <location evidence="1">Endomembrane system</location>
    </subcellularLocation>
</comment>
<dbReference type="AlphaFoldDB" id="G8YUM9"/>
<evidence type="ECO:0000256" key="6">
    <source>
        <dbReference type="SAM" id="MobiDB-lite"/>
    </source>
</evidence>
<keyword evidence="5" id="KW-0472">Membrane</keyword>
<dbReference type="GO" id="GO:0030117">
    <property type="term" value="C:membrane coat"/>
    <property type="evidence" value="ECO:0007669"/>
    <property type="project" value="InterPro"/>
</dbReference>
<dbReference type="Pfam" id="PF01602">
    <property type="entry name" value="Adaptin_N"/>
    <property type="match status" value="1"/>
</dbReference>
<protein>
    <submittedName>
        <fullName evidence="8">Piso0_000146 protein</fullName>
    </submittedName>
</protein>
<feature type="compositionally biased region" description="Basic and acidic residues" evidence="6">
    <location>
        <begin position="761"/>
        <end position="771"/>
    </location>
</feature>
<dbReference type="EMBL" id="FO082059">
    <property type="protein sequence ID" value="CCE72562.1"/>
    <property type="molecule type" value="Genomic_DNA"/>
</dbReference>
<feature type="compositionally biased region" description="Polar residues" evidence="6">
    <location>
        <begin position="708"/>
        <end position="723"/>
    </location>
</feature>